<proteinExistence type="inferred from homology"/>
<keyword evidence="3" id="KW-0813">Transport</keyword>
<evidence type="ECO:0000256" key="1">
    <source>
        <dbReference type="ARBA" id="ARBA00004141"/>
    </source>
</evidence>
<evidence type="ECO:0000256" key="9">
    <source>
        <dbReference type="SAM" id="MobiDB-lite"/>
    </source>
</evidence>
<dbReference type="InterPro" id="IPR004648">
    <property type="entry name" value="Oligpept_transpt"/>
</dbReference>
<keyword evidence="8 10" id="KW-0472">Membrane</keyword>
<feature type="region of interest" description="Disordered" evidence="9">
    <location>
        <begin position="1"/>
        <end position="42"/>
    </location>
</feature>
<organism evidence="11 12">
    <name type="scientific">Oleoguttula mirabilis</name>
    <dbReference type="NCBI Taxonomy" id="1507867"/>
    <lineage>
        <taxon>Eukaryota</taxon>
        <taxon>Fungi</taxon>
        <taxon>Dikarya</taxon>
        <taxon>Ascomycota</taxon>
        <taxon>Pezizomycotina</taxon>
        <taxon>Dothideomycetes</taxon>
        <taxon>Dothideomycetidae</taxon>
        <taxon>Mycosphaerellales</taxon>
        <taxon>Teratosphaeriaceae</taxon>
        <taxon>Oleoguttula</taxon>
    </lineage>
</organism>
<dbReference type="EMBL" id="JAVFHQ010000081">
    <property type="protein sequence ID" value="KAK4539855.1"/>
    <property type="molecule type" value="Genomic_DNA"/>
</dbReference>
<evidence type="ECO:0008006" key="13">
    <source>
        <dbReference type="Google" id="ProtNLM"/>
    </source>
</evidence>
<protein>
    <recommendedName>
        <fullName evidence="13">Small oligopeptide transporter</fullName>
    </recommendedName>
</protein>
<evidence type="ECO:0000256" key="8">
    <source>
        <dbReference type="ARBA" id="ARBA00023136"/>
    </source>
</evidence>
<dbReference type="GO" id="GO:0015031">
    <property type="term" value="P:protein transport"/>
    <property type="evidence" value="ECO:0007669"/>
    <property type="project" value="UniProtKB-KW"/>
</dbReference>
<evidence type="ECO:0000313" key="11">
    <source>
        <dbReference type="EMBL" id="KAK4539855.1"/>
    </source>
</evidence>
<sequence>MNRIRRPWGPTRRDTDGVQLNTLDHNGKAEEEEQGDTEKIGYEETTEPVDYEHGHIHRQELEVDVAHVLQDREVKDIEGDTSPYPEVRAVVPETDDPDMPVNTLRMWILGIIWTLLGAGVNQFFSLRYPAVHIVSIVAELLAFPMGVALAHLIPICSVNLPYFGKCRVNPDRHFNIKEHVVIVIMANVTIGFAGGADATGIIQAAIKFYGFKLAPGFSVLVTMCCQVLGFGVAGLCHQWLVEPAAIIWPGVLGNCALLNSLHSRANAVANGWQISRIKFFLVVSVSAFVWYWFPGLIFVGLSYFTWVCWIAPNNIIVNQLFGMETGLGLSPITFDWSQVAYNTNPLLSPSWAAINVFSGFAFFFWIVVPGIYYTNTWYTAYLPMMTADVYDNTGAAYNVTKVLSATNTLDPIAYEAYSPPFLSATFSFVYGLSFAAITSVLVHVCLWHGKDIVDAVRGRQPLDVHARLMRSYKKVPWWWYASILVVFTALSIVLAEIYQTQLPVYGVFMALLIPAIYMVPCGIIQGITNVDANQLNVLAEFIGGYMFAGKPLANMIFKILSEDVVSQGIFFAQDQKLGHYFKVAPRTVFFAQGFAVILGALTQTGVTLWMLGHIDNVCSTDQADSFTCPNGRTVFSSSVIWGLIGPGRLYSVGKIYSGLLHFFWIGALMPLVTWAAWKYTKKDWLRKVNWPLIFVGTYNVPPATGINYSSWALVNLIFNHWVKSRFFAWWAKYNYILAAALDTGTALSGIIIFFAVSYNGYSFPDWWGNTVYANTADGLGLAWKQLPARGYFGPANGTWT</sequence>
<keyword evidence="5" id="KW-0571">Peptide transport</keyword>
<evidence type="ECO:0000256" key="7">
    <source>
        <dbReference type="ARBA" id="ARBA00022989"/>
    </source>
</evidence>
<feature type="transmembrane region" description="Helical" evidence="10">
    <location>
        <begin position="477"/>
        <end position="498"/>
    </location>
</feature>
<dbReference type="GO" id="GO:0035673">
    <property type="term" value="F:oligopeptide transmembrane transporter activity"/>
    <property type="evidence" value="ECO:0007669"/>
    <property type="project" value="InterPro"/>
</dbReference>
<comment type="caution">
    <text evidence="11">The sequence shown here is derived from an EMBL/GenBank/DDBJ whole genome shotgun (WGS) entry which is preliminary data.</text>
</comment>
<dbReference type="InterPro" id="IPR004813">
    <property type="entry name" value="OPT"/>
</dbReference>
<keyword evidence="4 10" id="KW-0812">Transmembrane</keyword>
<comment type="subcellular location">
    <subcellularLocation>
        <location evidence="1">Membrane</location>
        <topology evidence="1">Multi-pass membrane protein</topology>
    </subcellularLocation>
</comment>
<feature type="transmembrane region" description="Helical" evidence="10">
    <location>
        <begin position="279"/>
        <end position="304"/>
    </location>
</feature>
<evidence type="ECO:0000256" key="4">
    <source>
        <dbReference type="ARBA" id="ARBA00022692"/>
    </source>
</evidence>
<dbReference type="NCBIfam" id="TIGR00728">
    <property type="entry name" value="OPT_sfam"/>
    <property type="match status" value="1"/>
</dbReference>
<dbReference type="Pfam" id="PF03169">
    <property type="entry name" value="OPT"/>
    <property type="match status" value="1"/>
</dbReference>
<keyword evidence="7 10" id="KW-1133">Transmembrane helix</keyword>
<feature type="transmembrane region" description="Helical" evidence="10">
    <location>
        <begin position="346"/>
        <end position="368"/>
    </location>
</feature>
<feature type="transmembrane region" description="Helical" evidence="10">
    <location>
        <begin position="504"/>
        <end position="524"/>
    </location>
</feature>
<keyword evidence="12" id="KW-1185">Reference proteome</keyword>
<feature type="transmembrane region" description="Helical" evidence="10">
    <location>
        <begin position="588"/>
        <end position="611"/>
    </location>
</feature>
<feature type="transmembrane region" description="Helical" evidence="10">
    <location>
        <begin position="655"/>
        <end position="677"/>
    </location>
</feature>
<dbReference type="NCBIfam" id="TIGR00727">
    <property type="entry name" value="ISP4_OPT"/>
    <property type="match status" value="1"/>
</dbReference>
<feature type="transmembrane region" description="Helical" evidence="10">
    <location>
        <begin position="428"/>
        <end position="449"/>
    </location>
</feature>
<feature type="transmembrane region" description="Helical" evidence="10">
    <location>
        <begin position="180"/>
        <end position="206"/>
    </location>
</feature>
<gene>
    <name evidence="11" type="ORF">LTR36_010316</name>
</gene>
<feature type="transmembrane region" description="Helical" evidence="10">
    <location>
        <begin position="136"/>
        <end position="160"/>
    </location>
</feature>
<name>A0AAV9J4G8_9PEZI</name>
<dbReference type="Proteomes" id="UP001324427">
    <property type="component" value="Unassembled WGS sequence"/>
</dbReference>
<dbReference type="GO" id="GO:0016020">
    <property type="term" value="C:membrane"/>
    <property type="evidence" value="ECO:0007669"/>
    <property type="project" value="UniProtKB-SubCell"/>
</dbReference>
<dbReference type="AlphaFoldDB" id="A0AAV9J4G8"/>
<accession>A0AAV9J4G8</accession>
<feature type="transmembrane region" description="Helical" evidence="10">
    <location>
        <begin position="104"/>
        <end position="124"/>
    </location>
</feature>
<feature type="transmembrane region" description="Helical" evidence="10">
    <location>
        <begin position="213"/>
        <end position="233"/>
    </location>
</feature>
<evidence type="ECO:0000256" key="5">
    <source>
        <dbReference type="ARBA" id="ARBA00022856"/>
    </source>
</evidence>
<evidence type="ECO:0000256" key="2">
    <source>
        <dbReference type="ARBA" id="ARBA00008807"/>
    </source>
</evidence>
<evidence type="ECO:0000313" key="12">
    <source>
        <dbReference type="Proteomes" id="UP001324427"/>
    </source>
</evidence>
<feature type="transmembrane region" description="Helical" evidence="10">
    <location>
        <begin position="733"/>
        <end position="756"/>
    </location>
</feature>
<dbReference type="PANTHER" id="PTHR22601">
    <property type="entry name" value="ISP4 LIKE PROTEIN"/>
    <property type="match status" value="1"/>
</dbReference>
<evidence type="ECO:0000256" key="10">
    <source>
        <dbReference type="SAM" id="Phobius"/>
    </source>
</evidence>
<keyword evidence="6" id="KW-0653">Protein transport</keyword>
<comment type="similarity">
    <text evidence="2">Belongs to the oligopeptide OPT transporter family.</text>
</comment>
<evidence type="ECO:0000256" key="6">
    <source>
        <dbReference type="ARBA" id="ARBA00022927"/>
    </source>
</evidence>
<reference evidence="11 12" key="1">
    <citation type="submission" date="2021-11" db="EMBL/GenBank/DDBJ databases">
        <title>Black yeast isolated from Biological Soil Crust.</title>
        <authorList>
            <person name="Kurbessoian T."/>
        </authorList>
    </citation>
    <scope>NUCLEOTIDE SEQUENCE [LARGE SCALE GENOMIC DNA]</scope>
    <source>
        <strain evidence="11 12">CCFEE 5522</strain>
    </source>
</reference>
<evidence type="ECO:0000256" key="3">
    <source>
        <dbReference type="ARBA" id="ARBA00022448"/>
    </source>
</evidence>